<dbReference type="PANTHER" id="PTHR43711:SF1">
    <property type="entry name" value="HISTIDINE KINASE 1"/>
    <property type="match status" value="1"/>
</dbReference>
<dbReference type="SMART" id="SM00387">
    <property type="entry name" value="HATPase_c"/>
    <property type="match status" value="1"/>
</dbReference>
<keyword evidence="3" id="KW-0597">Phosphoprotein</keyword>
<comment type="catalytic activity">
    <reaction evidence="1">
        <text>ATP + protein L-histidine = ADP + protein N-phospho-L-histidine.</text>
        <dbReference type="EC" id="2.7.13.3"/>
    </reaction>
</comment>
<dbReference type="InterPro" id="IPR004358">
    <property type="entry name" value="Sig_transdc_His_kin-like_C"/>
</dbReference>
<dbReference type="Gene3D" id="3.30.565.10">
    <property type="entry name" value="Histidine kinase-like ATPase, C-terminal domain"/>
    <property type="match status" value="1"/>
</dbReference>
<proteinExistence type="predicted"/>
<accession>A0A3B0SFP2</accession>
<dbReference type="SUPFAM" id="SSF55874">
    <property type="entry name" value="ATPase domain of HSP90 chaperone/DNA topoisomerase II/histidine kinase"/>
    <property type="match status" value="1"/>
</dbReference>
<dbReference type="CDD" id="cd00082">
    <property type="entry name" value="HisKA"/>
    <property type="match status" value="1"/>
</dbReference>
<gene>
    <name evidence="8" type="ORF">MNBD_ACTINO02-653</name>
</gene>
<evidence type="ECO:0000256" key="1">
    <source>
        <dbReference type="ARBA" id="ARBA00000085"/>
    </source>
</evidence>
<dbReference type="Pfam" id="PF02518">
    <property type="entry name" value="HATPase_c"/>
    <property type="match status" value="1"/>
</dbReference>
<protein>
    <recommendedName>
        <fullName evidence="2">histidine kinase</fullName>
        <ecNumber evidence="2">2.7.13.3</ecNumber>
    </recommendedName>
</protein>
<dbReference type="InterPro" id="IPR036097">
    <property type="entry name" value="HisK_dim/P_sf"/>
</dbReference>
<dbReference type="CDD" id="cd00075">
    <property type="entry name" value="HATPase"/>
    <property type="match status" value="1"/>
</dbReference>
<evidence type="ECO:0000256" key="4">
    <source>
        <dbReference type="ARBA" id="ARBA00022679"/>
    </source>
</evidence>
<evidence type="ECO:0000313" key="8">
    <source>
        <dbReference type="EMBL" id="VAW04765.1"/>
    </source>
</evidence>
<dbReference type="EC" id="2.7.13.3" evidence="2"/>
<dbReference type="InterPro" id="IPR005467">
    <property type="entry name" value="His_kinase_dom"/>
</dbReference>
<dbReference type="PROSITE" id="PS50109">
    <property type="entry name" value="HIS_KIN"/>
    <property type="match status" value="1"/>
</dbReference>
<dbReference type="PANTHER" id="PTHR43711">
    <property type="entry name" value="TWO-COMPONENT HISTIDINE KINASE"/>
    <property type="match status" value="1"/>
</dbReference>
<dbReference type="InterPro" id="IPR050736">
    <property type="entry name" value="Sensor_HK_Regulatory"/>
</dbReference>
<dbReference type="EMBL" id="UOEK01000298">
    <property type="protein sequence ID" value="VAW04765.1"/>
    <property type="molecule type" value="Genomic_DNA"/>
</dbReference>
<dbReference type="SUPFAM" id="SSF47384">
    <property type="entry name" value="Homodimeric domain of signal transducing histidine kinase"/>
    <property type="match status" value="1"/>
</dbReference>
<evidence type="ECO:0000256" key="2">
    <source>
        <dbReference type="ARBA" id="ARBA00012438"/>
    </source>
</evidence>
<evidence type="ECO:0000256" key="5">
    <source>
        <dbReference type="ARBA" id="ARBA00022777"/>
    </source>
</evidence>
<reference evidence="8" key="1">
    <citation type="submission" date="2018-06" db="EMBL/GenBank/DDBJ databases">
        <authorList>
            <person name="Zhirakovskaya E."/>
        </authorList>
    </citation>
    <scope>NUCLEOTIDE SEQUENCE</scope>
</reference>
<dbReference type="GO" id="GO:0000155">
    <property type="term" value="F:phosphorelay sensor kinase activity"/>
    <property type="evidence" value="ECO:0007669"/>
    <property type="project" value="InterPro"/>
</dbReference>
<keyword evidence="5" id="KW-0418">Kinase</keyword>
<evidence type="ECO:0000256" key="6">
    <source>
        <dbReference type="ARBA" id="ARBA00023012"/>
    </source>
</evidence>
<dbReference type="InterPro" id="IPR036890">
    <property type="entry name" value="HATPase_C_sf"/>
</dbReference>
<keyword evidence="4" id="KW-0808">Transferase</keyword>
<sequence length="407" mass="45598">VVHDLSTLQRLERQHVREAEQYRSLFMNAPLPMREEDFSAVGEWLAELRASGVHNLTTYLDDNPEEVEAAIRSVRPLRVNPACVRLLKADSVGQVLAGFRDVELTPGVVASFRAQFEALWGGDTHAEYQFIGQNYVGETFECRIYWNVRKNPDSSVLHIDATMLDFTDLRRTQSRLEQQIADRDDFLAGVSHQIRTPLAAVLGLSEELQTQWGDLSREERLDILSIVVQQGFELAGLVEDLLVAASAQMDHVKWRPEATVLIEEARRAIDLLDHARGQKVDIDVRGHGITAWADPGRVRQILRNLIANAIKHGGSRVVIEAGGDESRNCAFVDVRDDGTGIPEQYATAAFEPYWRSHRHTTNVTSLGIGLSVARDLARTMGGDVTYSYEDGWATFRLCLPLTPDESE</sequence>
<evidence type="ECO:0000256" key="3">
    <source>
        <dbReference type="ARBA" id="ARBA00022553"/>
    </source>
</evidence>
<dbReference type="InterPro" id="IPR003594">
    <property type="entry name" value="HATPase_dom"/>
</dbReference>
<evidence type="ECO:0000259" key="7">
    <source>
        <dbReference type="PROSITE" id="PS50109"/>
    </source>
</evidence>
<feature type="domain" description="Histidine kinase" evidence="7">
    <location>
        <begin position="189"/>
        <end position="403"/>
    </location>
</feature>
<name>A0A3B0SFP2_9ZZZZ</name>
<keyword evidence="6" id="KW-0902">Two-component regulatory system</keyword>
<dbReference type="Pfam" id="PF00512">
    <property type="entry name" value="HisKA"/>
    <property type="match status" value="1"/>
</dbReference>
<dbReference type="AlphaFoldDB" id="A0A3B0SFP2"/>
<dbReference type="Gene3D" id="1.10.287.130">
    <property type="match status" value="1"/>
</dbReference>
<organism evidence="8">
    <name type="scientific">hydrothermal vent metagenome</name>
    <dbReference type="NCBI Taxonomy" id="652676"/>
    <lineage>
        <taxon>unclassified sequences</taxon>
        <taxon>metagenomes</taxon>
        <taxon>ecological metagenomes</taxon>
    </lineage>
</organism>
<dbReference type="SMART" id="SM00388">
    <property type="entry name" value="HisKA"/>
    <property type="match status" value="1"/>
</dbReference>
<dbReference type="PRINTS" id="PR00344">
    <property type="entry name" value="BCTRLSENSOR"/>
</dbReference>
<dbReference type="InterPro" id="IPR003661">
    <property type="entry name" value="HisK_dim/P_dom"/>
</dbReference>
<feature type="non-terminal residue" evidence="8">
    <location>
        <position position="1"/>
    </location>
</feature>